<reference evidence="2" key="1">
    <citation type="submission" date="2021-02" db="EMBL/GenBank/DDBJ databases">
        <title>Infant gut strain persistence is associated with maternal origin, phylogeny, and functional potential including surface adhesion and iron acquisition.</title>
        <authorList>
            <person name="Lou Y.C."/>
        </authorList>
    </citation>
    <scope>NUCLEOTIDE SEQUENCE</scope>
    <source>
        <strain evidence="2">L2_039_000G1_dasL2_039_000G1_maxbin2.maxbin.077</strain>
    </source>
</reference>
<proteinExistence type="predicted"/>
<name>A0A9E1GKF1_9FIRM</name>
<comment type="caution">
    <text evidence="2">The sequence shown here is derived from an EMBL/GenBank/DDBJ whole genome shotgun (WGS) entry which is preliminary data.</text>
</comment>
<feature type="region of interest" description="Disordered" evidence="1">
    <location>
        <begin position="115"/>
        <end position="181"/>
    </location>
</feature>
<protein>
    <submittedName>
        <fullName evidence="2">Uncharacterized protein</fullName>
    </submittedName>
</protein>
<dbReference type="AlphaFoldDB" id="A0A9E1GKF1"/>
<evidence type="ECO:0000313" key="2">
    <source>
        <dbReference type="EMBL" id="MBS6622023.1"/>
    </source>
</evidence>
<organism evidence="2 3">
    <name type="scientific">Faecalibacterium prausnitzii</name>
    <dbReference type="NCBI Taxonomy" id="853"/>
    <lineage>
        <taxon>Bacteria</taxon>
        <taxon>Bacillati</taxon>
        <taxon>Bacillota</taxon>
        <taxon>Clostridia</taxon>
        <taxon>Eubacteriales</taxon>
        <taxon>Oscillospiraceae</taxon>
        <taxon>Faecalibacterium</taxon>
    </lineage>
</organism>
<gene>
    <name evidence="2" type="ORF">KH315_07675</name>
</gene>
<sequence>MADDMEIYAKFSARGYENPKLMELALNHPNAYRVWTWAIMYSVRNLTDGFVAEIVAKNTLFAKKKDLEILENLGFFEPNTMGTGDGISYLKGWFIHDFLDAQGRSRADVEELKAKKAEAGRQGGIASGKARAKQTGSKSEAPASDVLQAPVKQTESKTKPDTDTDTDSNLLITPPTPSKPDFAGLLDSLERLYPTNRFDGKTSQARMQLEIEWPKIVKAAGEADPREFLEAKTRAYVGATEERFVKTFSRFIGGELYARNWEKPKPETPSPRQVQPVKSRSQQNLEANMAKTWQYMTEEERARYSQGGFNAQQR</sequence>
<evidence type="ECO:0000256" key="1">
    <source>
        <dbReference type="SAM" id="MobiDB-lite"/>
    </source>
</evidence>
<dbReference type="Proteomes" id="UP000811365">
    <property type="component" value="Unassembled WGS sequence"/>
</dbReference>
<accession>A0A9E1GKF1</accession>
<dbReference type="EMBL" id="JAGZYH010000024">
    <property type="protein sequence ID" value="MBS6622023.1"/>
    <property type="molecule type" value="Genomic_DNA"/>
</dbReference>
<feature type="region of interest" description="Disordered" evidence="1">
    <location>
        <begin position="261"/>
        <end position="284"/>
    </location>
</feature>
<feature type="compositionally biased region" description="Polar residues" evidence="1">
    <location>
        <begin position="270"/>
        <end position="284"/>
    </location>
</feature>
<evidence type="ECO:0000313" key="3">
    <source>
        <dbReference type="Proteomes" id="UP000811365"/>
    </source>
</evidence>